<evidence type="ECO:0000256" key="1">
    <source>
        <dbReference type="SAM" id="SignalP"/>
    </source>
</evidence>
<dbReference type="HOGENOM" id="CLU_1034570_0_0_1"/>
<evidence type="ECO:0000313" key="2">
    <source>
        <dbReference type="EMBL" id="KDR68844.1"/>
    </source>
</evidence>
<feature type="signal peptide" evidence="1">
    <location>
        <begin position="1"/>
        <end position="29"/>
    </location>
</feature>
<sequence>MTHNPSCPLFDFIFRLQLLGCTLLAPSLSRCRNRESDDASILGSRRGAKESRIGRLIVVTTTVTASPSMSFLTQAPINLDHCIFVLYDGIGREWPLPPSSVPWLGYDGSFPDPESYLPTQVATIGRFILYQGTVVLPPSYTGLPTVLQCTNTSINAERVSYLRRSQILDRPYLGGDTNTDANNSRPSHLSLSSLDSRVSRPSSPAHTAFLLLRHAFNNGVVAFDQLDLEAYSSTACKLGCRLEEYERIYWALRLSTLWLRLQNDGELFA</sequence>
<proteinExistence type="predicted"/>
<keyword evidence="3" id="KW-1185">Reference proteome</keyword>
<gene>
    <name evidence="2" type="ORF">GALMADRAFT_145878</name>
</gene>
<organism evidence="2 3">
    <name type="scientific">Galerina marginata (strain CBS 339.88)</name>
    <dbReference type="NCBI Taxonomy" id="685588"/>
    <lineage>
        <taxon>Eukaryota</taxon>
        <taxon>Fungi</taxon>
        <taxon>Dikarya</taxon>
        <taxon>Basidiomycota</taxon>
        <taxon>Agaricomycotina</taxon>
        <taxon>Agaricomycetes</taxon>
        <taxon>Agaricomycetidae</taxon>
        <taxon>Agaricales</taxon>
        <taxon>Agaricineae</taxon>
        <taxon>Strophariaceae</taxon>
        <taxon>Galerina</taxon>
    </lineage>
</organism>
<dbReference type="AlphaFoldDB" id="A0A067SMA9"/>
<dbReference type="Proteomes" id="UP000027222">
    <property type="component" value="Unassembled WGS sequence"/>
</dbReference>
<keyword evidence="1" id="KW-0732">Signal</keyword>
<feature type="chain" id="PRO_5001646007" evidence="1">
    <location>
        <begin position="30"/>
        <end position="269"/>
    </location>
</feature>
<evidence type="ECO:0000313" key="3">
    <source>
        <dbReference type="Proteomes" id="UP000027222"/>
    </source>
</evidence>
<protein>
    <submittedName>
        <fullName evidence="2">Uncharacterized protein</fullName>
    </submittedName>
</protein>
<accession>A0A067SMA9</accession>
<reference evidence="3" key="1">
    <citation type="journal article" date="2014" name="Proc. Natl. Acad. Sci. U.S.A.">
        <title>Extensive sampling of basidiomycete genomes demonstrates inadequacy of the white-rot/brown-rot paradigm for wood decay fungi.</title>
        <authorList>
            <person name="Riley R."/>
            <person name="Salamov A.A."/>
            <person name="Brown D.W."/>
            <person name="Nagy L.G."/>
            <person name="Floudas D."/>
            <person name="Held B.W."/>
            <person name="Levasseur A."/>
            <person name="Lombard V."/>
            <person name="Morin E."/>
            <person name="Otillar R."/>
            <person name="Lindquist E.A."/>
            <person name="Sun H."/>
            <person name="LaButti K.M."/>
            <person name="Schmutz J."/>
            <person name="Jabbour D."/>
            <person name="Luo H."/>
            <person name="Baker S.E."/>
            <person name="Pisabarro A.G."/>
            <person name="Walton J.D."/>
            <person name="Blanchette R.A."/>
            <person name="Henrissat B."/>
            <person name="Martin F."/>
            <person name="Cullen D."/>
            <person name="Hibbett D.S."/>
            <person name="Grigoriev I.V."/>
        </authorList>
    </citation>
    <scope>NUCLEOTIDE SEQUENCE [LARGE SCALE GENOMIC DNA]</scope>
    <source>
        <strain evidence="3">CBS 339.88</strain>
    </source>
</reference>
<name>A0A067SMA9_GALM3</name>
<dbReference type="EMBL" id="KL142405">
    <property type="protein sequence ID" value="KDR68844.1"/>
    <property type="molecule type" value="Genomic_DNA"/>
</dbReference>